<feature type="domain" description="SH3" evidence="3">
    <location>
        <begin position="3"/>
        <end position="65"/>
    </location>
</feature>
<keyword evidence="1 2" id="KW-0728">SH3 domain</keyword>
<dbReference type="OrthoDB" id="6129702at2759"/>
<protein>
    <recommendedName>
        <fullName evidence="3">SH3 domain-containing protein</fullName>
    </recommendedName>
</protein>
<dbReference type="RefSeq" id="XP_019020509.1">
    <property type="nucleotide sequence ID" value="XM_019163778.1"/>
</dbReference>
<proteinExistence type="predicted"/>
<dbReference type="PANTHER" id="PTHR46333">
    <property type="entry name" value="CYTOKINESIS PROTEIN 3"/>
    <property type="match status" value="1"/>
</dbReference>
<organism evidence="4 5">
    <name type="scientific">Pichia membranifaciens NRRL Y-2026</name>
    <dbReference type="NCBI Taxonomy" id="763406"/>
    <lineage>
        <taxon>Eukaryota</taxon>
        <taxon>Fungi</taxon>
        <taxon>Dikarya</taxon>
        <taxon>Ascomycota</taxon>
        <taxon>Saccharomycotina</taxon>
        <taxon>Pichiomycetes</taxon>
        <taxon>Pichiales</taxon>
        <taxon>Pichiaceae</taxon>
        <taxon>Pichia</taxon>
    </lineage>
</organism>
<dbReference type="Proteomes" id="UP000094455">
    <property type="component" value="Unassembled WGS sequence"/>
</dbReference>
<reference evidence="4 5" key="1">
    <citation type="journal article" date="2016" name="Proc. Natl. Acad. Sci. U.S.A.">
        <title>Comparative genomics of biotechnologically important yeasts.</title>
        <authorList>
            <person name="Riley R."/>
            <person name="Haridas S."/>
            <person name="Wolfe K.H."/>
            <person name="Lopes M.R."/>
            <person name="Hittinger C.T."/>
            <person name="Goeker M."/>
            <person name="Salamov A.A."/>
            <person name="Wisecaver J.H."/>
            <person name="Long T.M."/>
            <person name="Calvey C.H."/>
            <person name="Aerts A.L."/>
            <person name="Barry K.W."/>
            <person name="Choi C."/>
            <person name="Clum A."/>
            <person name="Coughlan A.Y."/>
            <person name="Deshpande S."/>
            <person name="Douglass A.P."/>
            <person name="Hanson S.J."/>
            <person name="Klenk H.-P."/>
            <person name="LaButti K.M."/>
            <person name="Lapidus A."/>
            <person name="Lindquist E.A."/>
            <person name="Lipzen A.M."/>
            <person name="Meier-Kolthoff J.P."/>
            <person name="Ohm R.A."/>
            <person name="Otillar R.P."/>
            <person name="Pangilinan J.L."/>
            <person name="Peng Y."/>
            <person name="Rokas A."/>
            <person name="Rosa C.A."/>
            <person name="Scheuner C."/>
            <person name="Sibirny A.A."/>
            <person name="Slot J.C."/>
            <person name="Stielow J.B."/>
            <person name="Sun H."/>
            <person name="Kurtzman C.P."/>
            <person name="Blackwell M."/>
            <person name="Grigoriev I.V."/>
            <person name="Jeffries T.W."/>
        </authorList>
    </citation>
    <scope>NUCLEOTIDE SEQUENCE [LARGE SCALE GENOMIC DNA]</scope>
    <source>
        <strain evidence="4 5">NRRL Y-2026</strain>
    </source>
</reference>
<evidence type="ECO:0000256" key="2">
    <source>
        <dbReference type="PROSITE-ProRule" id="PRU00192"/>
    </source>
</evidence>
<dbReference type="SUPFAM" id="SSF50044">
    <property type="entry name" value="SH3-domain"/>
    <property type="match status" value="1"/>
</dbReference>
<dbReference type="SMART" id="SM00326">
    <property type="entry name" value="SH3"/>
    <property type="match status" value="1"/>
</dbReference>
<dbReference type="PANTHER" id="PTHR46333:SF2">
    <property type="entry name" value="CYTOKINESIS PROTEIN 3"/>
    <property type="match status" value="1"/>
</dbReference>
<evidence type="ECO:0000313" key="4">
    <source>
        <dbReference type="EMBL" id="ODQ49396.1"/>
    </source>
</evidence>
<name>A0A1E3NTS7_9ASCO</name>
<dbReference type="EMBL" id="KV454001">
    <property type="protein sequence ID" value="ODQ49396.1"/>
    <property type="molecule type" value="Genomic_DNA"/>
</dbReference>
<sequence>MLQLPIKTRATYSWGGNKKTNELGFMEGDVIEILKVVNDSLYFGESQRTKLRGFFPAKYVACNVPNENQTSPSAPSTPVSANSSKNNSFNSLFTLKKKDKSSSSTLNTDILNSSFQEKNLSVVASPSSPKNSEQKQAKKFTSSYVQQLLDASTLSTETGSSSAFGHSDFSATSAGSYMRHKEREEYESKLQSMAHSTHTSIATRKALDEIIEKNEKRKQPKLLRDLLGSRNDTGPSFDDRIYLMSVEKMSQMELDEGLPYGYQSFPSKRFAEPISDMERTRTVSGHERAKRAKRILDEEPELILKPQETISHVNFEETDTSSRSCSYSLDSEGLEKVDHFMSQQEHNPFDTPQKFTIDTILRKFKTELEVSRAIYTYLTQSFKLIKRKDEKVSTKRMFGSEKISEIMHTCLCTPHQLAWLFYIMADTAGLEVEIVLGYLKHPFALNDVVTNSKKRLIINHSWISIKIDGAYRFIDVILGNPTNDFSVNYPEIWDNNMTWRFYFLARPFHLIHTHSPRYIDQQHIVPPIDVVAQLSLPPLYPSAIASGVSWYKYNTSMMHLRDYELYDFALEIPPDYLVHGKFKPYDSAFECVDSFVQVYQKNDVRIAHFQGIMSKGCPAGFVYVVGKNEYSKKWNLLLSIPCFHQGKWKPLEWMKRVPGLNGVDVYVKEPKINNLKCGEQLFDIKVHGKSDWIREVQQFYDGSLKLGLFPPNKQIIELNVTNNQFTGEINLNKAGYWRLGVLDVKFMRWKVIAEWSVA</sequence>
<dbReference type="GO" id="GO:0110085">
    <property type="term" value="C:mitotic actomyosin contractile ring"/>
    <property type="evidence" value="ECO:0007669"/>
    <property type="project" value="TreeGrafter"/>
</dbReference>
<evidence type="ECO:0000313" key="5">
    <source>
        <dbReference type="Proteomes" id="UP000094455"/>
    </source>
</evidence>
<dbReference type="Pfam" id="PF07653">
    <property type="entry name" value="SH3_2"/>
    <property type="match status" value="1"/>
</dbReference>
<evidence type="ECO:0000256" key="1">
    <source>
        <dbReference type="ARBA" id="ARBA00022443"/>
    </source>
</evidence>
<dbReference type="AlphaFoldDB" id="A0A1E3NTS7"/>
<dbReference type="SUPFAM" id="SSF54001">
    <property type="entry name" value="Cysteine proteinases"/>
    <property type="match status" value="1"/>
</dbReference>
<keyword evidence="5" id="KW-1185">Reference proteome</keyword>
<dbReference type="Gene3D" id="2.30.30.40">
    <property type="entry name" value="SH3 Domains"/>
    <property type="match status" value="1"/>
</dbReference>
<dbReference type="PROSITE" id="PS50002">
    <property type="entry name" value="SH3"/>
    <property type="match status" value="1"/>
</dbReference>
<dbReference type="InterPro" id="IPR052557">
    <property type="entry name" value="CAP/Cytokinesis_protein"/>
</dbReference>
<dbReference type="GeneID" id="30180465"/>
<dbReference type="GO" id="GO:0140278">
    <property type="term" value="P:mitotic division septum assembly"/>
    <property type="evidence" value="ECO:0007669"/>
    <property type="project" value="TreeGrafter"/>
</dbReference>
<dbReference type="STRING" id="763406.A0A1E3NTS7"/>
<dbReference type="InterPro" id="IPR001452">
    <property type="entry name" value="SH3_domain"/>
</dbReference>
<dbReference type="InterPro" id="IPR038765">
    <property type="entry name" value="Papain-like_cys_pep_sf"/>
</dbReference>
<gene>
    <name evidence="4" type="ORF">PICMEDRAFT_70942</name>
</gene>
<dbReference type="InterPro" id="IPR036028">
    <property type="entry name" value="SH3-like_dom_sf"/>
</dbReference>
<evidence type="ECO:0000259" key="3">
    <source>
        <dbReference type="PROSITE" id="PS50002"/>
    </source>
</evidence>
<accession>A0A1E3NTS7</accession>